<sequence length="71" mass="8332">MDLDLMIDILNDYYPGSTKILSILEQVCEDFEKGKEAATYWYEEREKKKLIQTAEQSQALMNARACFFLMV</sequence>
<evidence type="ECO:0000313" key="1">
    <source>
        <dbReference type="EMBL" id="CAL1277247.1"/>
    </source>
</evidence>
<protein>
    <submittedName>
        <fullName evidence="1">Uncharacterized protein</fullName>
    </submittedName>
</protein>
<name>A0AAV2A0N7_9ARAC</name>
<feature type="non-terminal residue" evidence="1">
    <location>
        <position position="71"/>
    </location>
</feature>
<proteinExistence type="predicted"/>
<accession>A0AAV2A0N7</accession>
<evidence type="ECO:0000313" key="2">
    <source>
        <dbReference type="Proteomes" id="UP001497382"/>
    </source>
</evidence>
<keyword evidence="2" id="KW-1185">Reference proteome</keyword>
<reference evidence="1 2" key="1">
    <citation type="submission" date="2024-04" db="EMBL/GenBank/DDBJ databases">
        <authorList>
            <person name="Rising A."/>
            <person name="Reimegard J."/>
            <person name="Sonavane S."/>
            <person name="Akerstrom W."/>
            <person name="Nylinder S."/>
            <person name="Hedman E."/>
            <person name="Kallberg Y."/>
        </authorList>
    </citation>
    <scope>NUCLEOTIDE SEQUENCE [LARGE SCALE GENOMIC DNA]</scope>
</reference>
<gene>
    <name evidence="1" type="ORF">LARSCL_LOCUS9116</name>
</gene>
<comment type="caution">
    <text evidence="1">The sequence shown here is derived from an EMBL/GenBank/DDBJ whole genome shotgun (WGS) entry which is preliminary data.</text>
</comment>
<dbReference type="Proteomes" id="UP001497382">
    <property type="component" value="Unassembled WGS sequence"/>
</dbReference>
<organism evidence="1 2">
    <name type="scientific">Larinioides sclopetarius</name>
    <dbReference type="NCBI Taxonomy" id="280406"/>
    <lineage>
        <taxon>Eukaryota</taxon>
        <taxon>Metazoa</taxon>
        <taxon>Ecdysozoa</taxon>
        <taxon>Arthropoda</taxon>
        <taxon>Chelicerata</taxon>
        <taxon>Arachnida</taxon>
        <taxon>Araneae</taxon>
        <taxon>Araneomorphae</taxon>
        <taxon>Entelegynae</taxon>
        <taxon>Araneoidea</taxon>
        <taxon>Araneidae</taxon>
        <taxon>Larinioides</taxon>
    </lineage>
</organism>
<dbReference type="AlphaFoldDB" id="A0AAV2A0N7"/>
<dbReference type="EMBL" id="CAXIEN010000100">
    <property type="protein sequence ID" value="CAL1277247.1"/>
    <property type="molecule type" value="Genomic_DNA"/>
</dbReference>